<dbReference type="PROSITE" id="PS50404">
    <property type="entry name" value="GST_NTER"/>
    <property type="match status" value="1"/>
</dbReference>
<dbReference type="PANTHER" id="PTHR42673:SF4">
    <property type="entry name" value="MALEYLACETOACETATE ISOMERASE"/>
    <property type="match status" value="1"/>
</dbReference>
<dbReference type="AlphaFoldDB" id="A0A1I1LUP2"/>
<dbReference type="Pfam" id="PF13409">
    <property type="entry name" value="GST_N_2"/>
    <property type="match status" value="1"/>
</dbReference>
<proteinExistence type="predicted"/>
<dbReference type="SUPFAM" id="SSF52833">
    <property type="entry name" value="Thioredoxin-like"/>
    <property type="match status" value="1"/>
</dbReference>
<dbReference type="InterPro" id="IPR040079">
    <property type="entry name" value="Glutathione_S-Trfase"/>
</dbReference>
<keyword evidence="3" id="KW-1185">Reference proteome</keyword>
<dbReference type="Gene3D" id="1.20.1050.10">
    <property type="match status" value="1"/>
</dbReference>
<gene>
    <name evidence="2" type="ORF">SAMN05421848_2597</name>
</gene>
<dbReference type="InterPro" id="IPR004045">
    <property type="entry name" value="Glutathione_S-Trfase_N"/>
</dbReference>
<dbReference type="PANTHER" id="PTHR42673">
    <property type="entry name" value="MALEYLACETOACETATE ISOMERASE"/>
    <property type="match status" value="1"/>
</dbReference>
<dbReference type="STRING" id="402385.SAMN05421848_2597"/>
<keyword evidence="2" id="KW-0808">Transferase</keyword>
<dbReference type="InterPro" id="IPR036282">
    <property type="entry name" value="Glutathione-S-Trfase_C_sf"/>
</dbReference>
<dbReference type="Gene3D" id="3.40.30.10">
    <property type="entry name" value="Glutaredoxin"/>
    <property type="match status" value="1"/>
</dbReference>
<feature type="domain" description="GST N-terminal" evidence="1">
    <location>
        <begin position="1"/>
        <end position="83"/>
    </location>
</feature>
<accession>A0A1I1LUP2</accession>
<dbReference type="CDD" id="cd03043">
    <property type="entry name" value="GST_N_1"/>
    <property type="match status" value="1"/>
</dbReference>
<organism evidence="2 3">
    <name type="scientific">Kushneria avicenniae</name>
    <dbReference type="NCBI Taxonomy" id="402385"/>
    <lineage>
        <taxon>Bacteria</taxon>
        <taxon>Pseudomonadati</taxon>
        <taxon>Pseudomonadota</taxon>
        <taxon>Gammaproteobacteria</taxon>
        <taxon>Oceanospirillales</taxon>
        <taxon>Halomonadaceae</taxon>
        <taxon>Kushneria</taxon>
    </lineage>
</organism>
<dbReference type="Pfam" id="PF13410">
    <property type="entry name" value="GST_C_2"/>
    <property type="match status" value="1"/>
</dbReference>
<dbReference type="RefSeq" id="WP_090134723.1">
    <property type="nucleotide sequence ID" value="NZ_FOLY01000005.1"/>
</dbReference>
<sequence>MRYRLHIANKNYSSWSMRPWVLMRALDIAFEEVLTPFEYGMRQPSFDVFSPSGKVPCLVESDLTVWDSLAICEYLAEAHPAVWHHEPVARAFARCAAAEMHSGFGALRDECSMNCRLVIALTTPSEALKRDLKRLESLWCFGLERFGGPWLAGDRFTAVDAFFAPVAVRLKNYQLDLNEQAMAYVDRLLSHPAVAEWVSTGIQEPWREASHEEDCIRDRRVVREHQPPVET</sequence>
<dbReference type="GO" id="GO:0016034">
    <property type="term" value="F:maleylacetoacetate isomerase activity"/>
    <property type="evidence" value="ECO:0007669"/>
    <property type="project" value="TreeGrafter"/>
</dbReference>
<dbReference type="GO" id="GO:0006559">
    <property type="term" value="P:L-phenylalanine catabolic process"/>
    <property type="evidence" value="ECO:0007669"/>
    <property type="project" value="TreeGrafter"/>
</dbReference>
<name>A0A1I1LUP2_9GAMM</name>
<dbReference type="GO" id="GO:0006749">
    <property type="term" value="P:glutathione metabolic process"/>
    <property type="evidence" value="ECO:0007669"/>
    <property type="project" value="TreeGrafter"/>
</dbReference>
<dbReference type="Proteomes" id="UP000199046">
    <property type="component" value="Unassembled WGS sequence"/>
</dbReference>
<dbReference type="SFLD" id="SFLDS00019">
    <property type="entry name" value="Glutathione_Transferase_(cytos"/>
    <property type="match status" value="1"/>
</dbReference>
<dbReference type="EMBL" id="FOLY01000005">
    <property type="protein sequence ID" value="SFC74678.1"/>
    <property type="molecule type" value="Genomic_DNA"/>
</dbReference>
<dbReference type="GO" id="GO:0004364">
    <property type="term" value="F:glutathione transferase activity"/>
    <property type="evidence" value="ECO:0007669"/>
    <property type="project" value="TreeGrafter"/>
</dbReference>
<evidence type="ECO:0000313" key="3">
    <source>
        <dbReference type="Proteomes" id="UP000199046"/>
    </source>
</evidence>
<reference evidence="3" key="1">
    <citation type="submission" date="2016-10" db="EMBL/GenBank/DDBJ databases">
        <authorList>
            <person name="Varghese N."/>
            <person name="Submissions S."/>
        </authorList>
    </citation>
    <scope>NUCLEOTIDE SEQUENCE [LARGE SCALE GENOMIC DNA]</scope>
    <source>
        <strain evidence="3">DSM 23439</strain>
    </source>
</reference>
<dbReference type="CDD" id="cd03194">
    <property type="entry name" value="GST_C_3"/>
    <property type="match status" value="1"/>
</dbReference>
<dbReference type="SUPFAM" id="SSF47616">
    <property type="entry name" value="GST C-terminal domain-like"/>
    <property type="match status" value="1"/>
</dbReference>
<evidence type="ECO:0000259" key="1">
    <source>
        <dbReference type="PROSITE" id="PS50404"/>
    </source>
</evidence>
<protein>
    <submittedName>
        <fullName evidence="2">Glutathione S-transferase</fullName>
    </submittedName>
</protein>
<evidence type="ECO:0000313" key="2">
    <source>
        <dbReference type="EMBL" id="SFC74678.1"/>
    </source>
</evidence>
<dbReference type="OrthoDB" id="9799538at2"/>
<dbReference type="InterPro" id="IPR036249">
    <property type="entry name" value="Thioredoxin-like_sf"/>
</dbReference>